<reference evidence="2" key="1">
    <citation type="submission" date="2019-11" db="EMBL/GenBank/DDBJ databases">
        <title>The complete genome sequence of Saccharopolyspora sp. E2A.</title>
        <authorList>
            <person name="Zhang G."/>
        </authorList>
    </citation>
    <scope>NUCLEOTIDE SEQUENCE [LARGE SCALE GENOMIC DNA]</scope>
    <source>
        <strain evidence="2">E2A</strain>
    </source>
</reference>
<keyword evidence="2" id="KW-1185">Reference proteome</keyword>
<organism evidence="1 2">
    <name type="scientific">Allosaccharopolyspora coralli</name>
    <dbReference type="NCBI Taxonomy" id="2665642"/>
    <lineage>
        <taxon>Bacteria</taxon>
        <taxon>Bacillati</taxon>
        <taxon>Actinomycetota</taxon>
        <taxon>Actinomycetes</taxon>
        <taxon>Pseudonocardiales</taxon>
        <taxon>Pseudonocardiaceae</taxon>
        <taxon>Allosaccharopolyspora</taxon>
    </lineage>
</organism>
<evidence type="ECO:0000313" key="1">
    <source>
        <dbReference type="EMBL" id="QGK69453.1"/>
    </source>
</evidence>
<dbReference type="AlphaFoldDB" id="A0A5Q3Q546"/>
<gene>
    <name evidence="1" type="ORF">GIY23_07895</name>
</gene>
<dbReference type="Proteomes" id="UP000371041">
    <property type="component" value="Chromosome"/>
</dbReference>
<dbReference type="KEGG" id="sace:GIY23_07895"/>
<proteinExistence type="predicted"/>
<dbReference type="RefSeq" id="WP_154076049.1">
    <property type="nucleotide sequence ID" value="NZ_CP045929.1"/>
</dbReference>
<protein>
    <submittedName>
        <fullName evidence="1">Uncharacterized protein</fullName>
    </submittedName>
</protein>
<evidence type="ECO:0000313" key="2">
    <source>
        <dbReference type="Proteomes" id="UP000371041"/>
    </source>
</evidence>
<accession>A0A5Q3Q546</accession>
<dbReference type="EMBL" id="CP045929">
    <property type="protein sequence ID" value="QGK69453.1"/>
    <property type="molecule type" value="Genomic_DNA"/>
</dbReference>
<sequence length="236" mass="24792">MIARLAVLPYPPLLVPDLTVRSDSRLEHLRGACLRAVTSVTESATEWVAVGVDGFRAGVYGPRSGGTFAGYGVPVPVSLEHGVPTEPGLPLPGLIAGWFREQAGAARVTVHVLDADAGEDEIARLAHRVVAGPAVGVLVLSEGSRRRNERSPRPPHPDAAAVDARLAAALATADTNALHGLEPSILSDVGVDTVPALRFLATAADASGHDWRPELLYDDTPFGISYHVALWSPSDD</sequence>
<name>A0A5Q3Q546_9PSEU</name>
<dbReference type="Gene3D" id="3.40.830.10">
    <property type="entry name" value="LigB-like"/>
    <property type="match status" value="1"/>
</dbReference>